<feature type="compositionally biased region" description="Low complexity" evidence="1">
    <location>
        <begin position="88"/>
        <end position="99"/>
    </location>
</feature>
<name>B8C2E4_THAPS</name>
<sequence length="2183" mass="239216">MKAFLSVARYAFLLAVFADSTIFSEARNSNNSLLVDPSINDQRHLQTIECCSTDGKTCVADTGCNRNKRRCIRNCSGDWITFSPAETPTPTKQPVTTTLPPIPPTTPSPTKTQETPSPTDQSLVNCEDSSITEQMCTAAPNCAWERIPGKGKRYHCVAVPVAPSRSPFKSPTSSPTKSPVTAQPTTNAPTANPTKQPSKTPSSSPSKQPSKTPSSSPSKQPTGHPITNAPTPVATNPPSANPTRNPISSAPSKNPVSSSPSSSPTQQPVSKSPTSSPSSQPTKNPTSTVISGELDVPIVPHSTETLAVLLPPIPVGRSYDGYNWQTLHPLLLDIECTESSCILAIPPNAGIVAMHYLIEEFTPDPATTDEELAKLLLQGTYGPTLESLEEAKSLGSAVAWVQDQMSKPITSLREHYRKRVSAYAKTDLHHHATRPPCEAGSRWQRHAFNRWRDIGKTIEEVSNRSGSYYLKVDGIVRTEVATPPSAEFSLGVTSYVICRPDRDNAGMNKMSDFYQHEVSGEQGTLLVAANADGCIMPISIDMPAVYFSDTDDAFGGSIPSVNLVSLADPYVFEAKVLQDINSPFTCDDFKATWPNFVIDNDTGIFYLEDRRVELYDNTDGERTQKKRLLEGRCTQSPRTFLNEDTCVPRSDCSPPVFGGDFILNADNLRKFYEVDGKYVYRLQNLPLVGTSAPCKTNSNRFVRKNAGEDGSGCSSGNTDFSSIVSAIETSLASLDSQERNDVRVLDIEDVSMNCEDSLDETLGASFTATIPGTNNLSCWTHSYYREWSVFVMNDWVANHPGNPRFFRESKPNPIAVVVSVLQELRMPLKDYFISATHNYFYLTICRQAEHENTSGSNEESVSLSYPPWSFHQWNFHNNRWRFESELVGSWGDTIAFDDLPPSAKSANVVTALGGTVLAESSAVVEVCGSPGEVANDPNLGNQYLLQKYGDAEEEFASTLDQDHDRWYANHMVWNTVSLNSPDQLRQRVAWALSSIFVVTQNDIAREADVEPWAVYYDIFVRNAFGNYFDIIKEVSFSPLMGEMLTYEGSKSFAYQVERNGAQLFPDENFAREIMQLFSIGLYMLNQDGSKQIVNEQPVSTYTNEDIVNFSRGWTNFAHQEDERDNIEVDWSFGWIPNAIDPMRLPSSEGRDVFAKQSLNVNGKRSHIGDKLPRCDSLPSKPWLRKGAVYEFRMSSQSLKNKLDPDWWATPESWTPRLVLDPNTSSLYQKLCNLNTSTGQCDFKSTVVLDEDIQCDGTCNARRALWDGIAGPCECSIDVPRTIRLDHSPTSAPVWYEYVQEPCVQLTFPESGNMNAVKEIGAYGYGNKAMCADSRLPVAGTVCCDANGLNPRSICIFRGERSTYSTAEERCAAYGTGWQTCAWDTVPISWDCGTDTAYGQGDYSDDSSTGMRFSWTSEPCSMGVQVSQDGKVAMIHAVGAVEVKERVAVDTGTYVGVFWNGSFPTASTNCGGGPSCQVHGSTCVCSNVIVDTVQVFTQVPTIDDIFEELHIGSSDPGLFDAGTYTLCSAPICSSQNYNIFSTTPVTNDADIANAFDESTIFEVPLKSGAQFLSNTKSVVYVDGYNFRNPPLFNSPVDPTQRDALYETDAILRQYVEHPNTAPFIATKLINLLITSNPSPLYVQTVSESFTTGTYSKGGQTFGTGEYGDMSATIAAIMLDREARSTTLDDDANHGRAREPLLKIMHILRSMNLSTKSGFIREVDMINLIERGIGQESFYAPSVFGFFLAEYQPVGPVLNKGLVAPEAQLFDAPKLISFLNGAFSLPRYGLSDCMWWQGFGNENARYWITDTPDSGSYDCNISETQTEVPLTLRYKPPSWGGDTNVNNAPTSSIINDIDLLLTGGRLHASNRAIMEQVYDDAHTGRNPDKKALTAVMQLYSALPEFQITNRLLNSKSTTAYRDIPDVQVPPSPPPVEGYKAVVYLFLAGAMDSYSALVPDASCYLHNQYLNVRGDVAITSGVRPISAVGSNQPCNFFGLHPSLANIHQLYTDGDASYIANIGPMIVPMDKFDFESQSKPQPTALFAHNTQTQLTQAVFADSSAGGVLGRMGDALNSQEAEDVFSAYSISGTPKVLEGAPGVSKPADVLSGSGVASFNAGVSPYESQIEDMTKTIASSIHGETYSNAMTNTIYRMRLLDGVVGELTLENDGCFNALDTDIAMSLEGP</sequence>
<evidence type="ECO:0000256" key="1">
    <source>
        <dbReference type="SAM" id="MobiDB-lite"/>
    </source>
</evidence>
<evidence type="ECO:0000313" key="4">
    <source>
        <dbReference type="Proteomes" id="UP000001449"/>
    </source>
</evidence>
<dbReference type="PROSITE" id="PS50007">
    <property type="entry name" value="PIPLC_X_DOMAIN"/>
    <property type="match status" value="1"/>
</dbReference>
<keyword evidence="2" id="KW-0732">Signal</keyword>
<dbReference type="InParanoid" id="B8C2E4"/>
<proteinExistence type="predicted"/>
<dbReference type="EMBL" id="CM000642">
    <property type="protein sequence ID" value="EED91937.1"/>
    <property type="molecule type" value="Genomic_DNA"/>
</dbReference>
<dbReference type="PANTHER" id="PTHR43737">
    <property type="entry name" value="BLL7424 PROTEIN"/>
    <property type="match status" value="1"/>
</dbReference>
<reference evidence="3 4" key="2">
    <citation type="journal article" date="2008" name="Nature">
        <title>The Phaeodactylum genome reveals the evolutionary history of diatom genomes.</title>
        <authorList>
            <person name="Bowler C."/>
            <person name="Allen A.E."/>
            <person name="Badger J.H."/>
            <person name="Grimwood J."/>
            <person name="Jabbari K."/>
            <person name="Kuo A."/>
            <person name="Maheswari U."/>
            <person name="Martens C."/>
            <person name="Maumus F."/>
            <person name="Otillar R.P."/>
            <person name="Rayko E."/>
            <person name="Salamov A."/>
            <person name="Vandepoele K."/>
            <person name="Beszteri B."/>
            <person name="Gruber A."/>
            <person name="Heijde M."/>
            <person name="Katinka M."/>
            <person name="Mock T."/>
            <person name="Valentin K."/>
            <person name="Verret F."/>
            <person name="Berges J.A."/>
            <person name="Brownlee C."/>
            <person name="Cadoret J.P."/>
            <person name="Chiovitti A."/>
            <person name="Choi C.J."/>
            <person name="Coesel S."/>
            <person name="De Martino A."/>
            <person name="Detter J.C."/>
            <person name="Durkin C."/>
            <person name="Falciatore A."/>
            <person name="Fournet J."/>
            <person name="Haruta M."/>
            <person name="Huysman M.J."/>
            <person name="Jenkins B.D."/>
            <person name="Jiroutova K."/>
            <person name="Jorgensen R.E."/>
            <person name="Joubert Y."/>
            <person name="Kaplan A."/>
            <person name="Kroger N."/>
            <person name="Kroth P.G."/>
            <person name="La Roche J."/>
            <person name="Lindquist E."/>
            <person name="Lommer M."/>
            <person name="Martin-Jezequel V."/>
            <person name="Lopez P.J."/>
            <person name="Lucas S."/>
            <person name="Mangogna M."/>
            <person name="McGinnis K."/>
            <person name="Medlin L.K."/>
            <person name="Montsant A."/>
            <person name="Oudot-Le Secq M.P."/>
            <person name="Napoli C."/>
            <person name="Obornik M."/>
            <person name="Parker M.S."/>
            <person name="Petit J.L."/>
            <person name="Porcel B.M."/>
            <person name="Poulsen N."/>
            <person name="Robison M."/>
            <person name="Rychlewski L."/>
            <person name="Rynearson T.A."/>
            <person name="Schmutz J."/>
            <person name="Shapiro H."/>
            <person name="Siaut M."/>
            <person name="Stanley M."/>
            <person name="Sussman M.R."/>
            <person name="Taylor A.R."/>
            <person name="Vardi A."/>
            <person name="von Dassow P."/>
            <person name="Vyverman W."/>
            <person name="Willis A."/>
            <person name="Wyrwicz L.S."/>
            <person name="Rokhsar D.S."/>
            <person name="Weissenbach J."/>
            <person name="Armbrust E.V."/>
            <person name="Green B.R."/>
            <person name="Van de Peer Y."/>
            <person name="Grigoriev I.V."/>
        </authorList>
    </citation>
    <scope>NUCLEOTIDE SEQUENCE [LARGE SCALE GENOMIC DNA]</scope>
    <source>
        <strain evidence="3 4">CCMP1335</strain>
    </source>
</reference>
<feature type="region of interest" description="Disordered" evidence="1">
    <location>
        <begin position="163"/>
        <end position="290"/>
    </location>
</feature>
<feature type="compositionally biased region" description="Low complexity" evidence="1">
    <location>
        <begin position="163"/>
        <end position="288"/>
    </location>
</feature>
<dbReference type="PANTHER" id="PTHR43737:SF1">
    <property type="entry name" value="DUF1501 DOMAIN-CONTAINING PROTEIN"/>
    <property type="match status" value="1"/>
</dbReference>
<accession>B8C2E4</accession>
<feature type="compositionally biased region" description="Low complexity" evidence="1">
    <location>
        <begin position="108"/>
        <end position="119"/>
    </location>
</feature>
<dbReference type="HOGENOM" id="CLU_000728_0_0_1"/>
<keyword evidence="4" id="KW-1185">Reference proteome</keyword>
<feature type="signal peptide" evidence="2">
    <location>
        <begin position="1"/>
        <end position="26"/>
    </location>
</feature>
<protein>
    <submittedName>
        <fullName evidence="3">Uncharacterized protein</fullName>
    </submittedName>
</protein>
<evidence type="ECO:0000256" key="2">
    <source>
        <dbReference type="SAM" id="SignalP"/>
    </source>
</evidence>
<dbReference type="KEGG" id="tps:THAPSDRAFT_22658"/>
<feature type="chain" id="PRO_5002869327" evidence="2">
    <location>
        <begin position="27"/>
        <end position="2183"/>
    </location>
</feature>
<dbReference type="eggNOG" id="ENOG502QSGJ">
    <property type="taxonomic scope" value="Eukaryota"/>
</dbReference>
<organism evidence="3 4">
    <name type="scientific">Thalassiosira pseudonana</name>
    <name type="common">Marine diatom</name>
    <name type="synonym">Cyclotella nana</name>
    <dbReference type="NCBI Taxonomy" id="35128"/>
    <lineage>
        <taxon>Eukaryota</taxon>
        <taxon>Sar</taxon>
        <taxon>Stramenopiles</taxon>
        <taxon>Ochrophyta</taxon>
        <taxon>Bacillariophyta</taxon>
        <taxon>Coscinodiscophyceae</taxon>
        <taxon>Thalassiosirophycidae</taxon>
        <taxon>Thalassiosirales</taxon>
        <taxon>Thalassiosiraceae</taxon>
        <taxon>Thalassiosira</taxon>
    </lineage>
</organism>
<reference evidence="3 4" key="1">
    <citation type="journal article" date="2004" name="Science">
        <title>The genome of the diatom Thalassiosira pseudonana: ecology, evolution, and metabolism.</title>
        <authorList>
            <person name="Armbrust E.V."/>
            <person name="Berges J.A."/>
            <person name="Bowler C."/>
            <person name="Green B.R."/>
            <person name="Martinez D."/>
            <person name="Putnam N.H."/>
            <person name="Zhou S."/>
            <person name="Allen A.E."/>
            <person name="Apt K.E."/>
            <person name="Bechner M."/>
            <person name="Brzezinski M.A."/>
            <person name="Chaal B.K."/>
            <person name="Chiovitti A."/>
            <person name="Davis A.K."/>
            <person name="Demarest M.S."/>
            <person name="Detter J.C."/>
            <person name="Glavina T."/>
            <person name="Goodstein D."/>
            <person name="Hadi M.Z."/>
            <person name="Hellsten U."/>
            <person name="Hildebrand M."/>
            <person name="Jenkins B.D."/>
            <person name="Jurka J."/>
            <person name="Kapitonov V.V."/>
            <person name="Kroger N."/>
            <person name="Lau W.W."/>
            <person name="Lane T.W."/>
            <person name="Larimer F.W."/>
            <person name="Lippmeier J.C."/>
            <person name="Lucas S."/>
            <person name="Medina M."/>
            <person name="Montsant A."/>
            <person name="Obornik M."/>
            <person name="Parker M.S."/>
            <person name="Palenik B."/>
            <person name="Pazour G.J."/>
            <person name="Richardson P.M."/>
            <person name="Rynearson T.A."/>
            <person name="Saito M.A."/>
            <person name="Schwartz D.C."/>
            <person name="Thamatrakoln K."/>
            <person name="Valentin K."/>
            <person name="Vardi A."/>
            <person name="Wilkerson F.P."/>
            <person name="Rokhsar D.S."/>
        </authorList>
    </citation>
    <scope>NUCLEOTIDE SEQUENCE [LARGE SCALE GENOMIC DNA]</scope>
    <source>
        <strain evidence="3 4">CCMP1335</strain>
    </source>
</reference>
<dbReference type="Proteomes" id="UP000001449">
    <property type="component" value="Chromosome 5"/>
</dbReference>
<dbReference type="InterPro" id="IPR014917">
    <property type="entry name" value="DUF1800"/>
</dbReference>
<dbReference type="Pfam" id="PF08811">
    <property type="entry name" value="DUF1800"/>
    <property type="match status" value="2"/>
</dbReference>
<feature type="region of interest" description="Disordered" evidence="1">
    <location>
        <begin position="84"/>
        <end position="124"/>
    </location>
</feature>
<dbReference type="PaxDb" id="35128-Thaps22658"/>
<dbReference type="RefSeq" id="XP_002290185.1">
    <property type="nucleotide sequence ID" value="XM_002290149.1"/>
</dbReference>
<dbReference type="GeneID" id="7449574"/>
<gene>
    <name evidence="3" type="ORF">THAPSDRAFT_22658</name>
</gene>
<evidence type="ECO:0000313" key="3">
    <source>
        <dbReference type="EMBL" id="EED91937.1"/>
    </source>
</evidence>